<keyword evidence="4" id="KW-1185">Reference proteome</keyword>
<dbReference type="SUPFAM" id="SSF63491">
    <property type="entry name" value="BAG domain"/>
    <property type="match status" value="1"/>
</dbReference>
<dbReference type="Proteomes" id="UP000247409">
    <property type="component" value="Unassembled WGS sequence"/>
</dbReference>
<dbReference type="Gene3D" id="1.20.58.120">
    <property type="entry name" value="BAG domain"/>
    <property type="match status" value="1"/>
</dbReference>
<gene>
    <name evidence="3" type="ORF">BWQ96_01491</name>
</gene>
<evidence type="ECO:0000259" key="2">
    <source>
        <dbReference type="PROSITE" id="PS51035"/>
    </source>
</evidence>
<feature type="compositionally biased region" description="Polar residues" evidence="1">
    <location>
        <begin position="110"/>
        <end position="120"/>
    </location>
</feature>
<dbReference type="InterPro" id="IPR003103">
    <property type="entry name" value="BAG_domain"/>
</dbReference>
<evidence type="ECO:0000256" key="1">
    <source>
        <dbReference type="SAM" id="MobiDB-lite"/>
    </source>
</evidence>
<reference evidence="3 4" key="1">
    <citation type="journal article" date="2018" name="Mol. Biol. Evol.">
        <title>Analysis of the draft genome of the red seaweed Gracilariopsis chorda provides insights into genome size evolution in Rhodophyta.</title>
        <authorList>
            <person name="Lee J."/>
            <person name="Yang E.C."/>
            <person name="Graf L."/>
            <person name="Yang J.H."/>
            <person name="Qiu H."/>
            <person name="Zel Zion U."/>
            <person name="Chan C.X."/>
            <person name="Stephens T.G."/>
            <person name="Weber A.P.M."/>
            <person name="Boo G.H."/>
            <person name="Boo S.M."/>
            <person name="Kim K.M."/>
            <person name="Shin Y."/>
            <person name="Jung M."/>
            <person name="Lee S.J."/>
            <person name="Yim H.S."/>
            <person name="Lee J.H."/>
            <person name="Bhattacharya D."/>
            <person name="Yoon H.S."/>
        </authorList>
    </citation>
    <scope>NUCLEOTIDE SEQUENCE [LARGE SCALE GENOMIC DNA]</scope>
    <source>
        <strain evidence="3 4">SKKU-2015</strain>
        <tissue evidence="3">Whole body</tissue>
    </source>
</reference>
<feature type="compositionally biased region" description="Polar residues" evidence="1">
    <location>
        <begin position="263"/>
        <end position="274"/>
    </location>
</feature>
<accession>A0A2V3J2N6</accession>
<feature type="region of interest" description="Disordered" evidence="1">
    <location>
        <begin position="71"/>
        <end position="126"/>
    </location>
</feature>
<evidence type="ECO:0000313" key="4">
    <source>
        <dbReference type="Proteomes" id="UP000247409"/>
    </source>
</evidence>
<proteinExistence type="predicted"/>
<dbReference type="Pfam" id="PF02179">
    <property type="entry name" value="BAG"/>
    <property type="match status" value="1"/>
</dbReference>
<protein>
    <recommendedName>
        <fullName evidence="2">BAG domain-containing protein</fullName>
    </recommendedName>
</protein>
<feature type="compositionally biased region" description="Low complexity" evidence="1">
    <location>
        <begin position="241"/>
        <end position="255"/>
    </location>
</feature>
<dbReference type="PROSITE" id="PS51035">
    <property type="entry name" value="BAG"/>
    <property type="match status" value="1"/>
</dbReference>
<feature type="compositionally biased region" description="Low complexity" evidence="1">
    <location>
        <begin position="78"/>
        <end position="95"/>
    </location>
</feature>
<dbReference type="InterPro" id="IPR036533">
    <property type="entry name" value="BAG_dom_sf"/>
</dbReference>
<dbReference type="OrthoDB" id="2132513at2759"/>
<feature type="region of interest" description="Disordered" evidence="1">
    <location>
        <begin position="158"/>
        <end position="308"/>
    </location>
</feature>
<dbReference type="EMBL" id="NBIV01000012">
    <property type="protein sequence ID" value="PXF48639.1"/>
    <property type="molecule type" value="Genomic_DNA"/>
</dbReference>
<organism evidence="3 4">
    <name type="scientific">Gracilariopsis chorda</name>
    <dbReference type="NCBI Taxonomy" id="448386"/>
    <lineage>
        <taxon>Eukaryota</taxon>
        <taxon>Rhodophyta</taxon>
        <taxon>Florideophyceae</taxon>
        <taxon>Rhodymeniophycidae</taxon>
        <taxon>Gracilariales</taxon>
        <taxon>Gracilariaceae</taxon>
        <taxon>Gracilariopsis</taxon>
    </lineage>
</organism>
<feature type="compositionally biased region" description="Polar residues" evidence="1">
    <location>
        <begin position="287"/>
        <end position="298"/>
    </location>
</feature>
<name>A0A2V3J2N6_9FLOR</name>
<feature type="domain" description="BAG" evidence="2">
    <location>
        <begin position="360"/>
        <end position="404"/>
    </location>
</feature>
<sequence length="414" mass="46378">MQRPYTNTIHLPYSKWSQHRADNGLIYLSHPVTGEVKWLWSRHHDPKTETDYLVNTVTGDRQWVTTENEHLCPLPTDKSANNQSSQNASPSKPQSTNPFTEKRANRKKTATNPTPHSPSQKPKYREIAAPKSLGLSVDEVLMLVPDTGRRYIFNKKTNSSRWLPDTPPDTIGPDSTQKSLFGRAKPSKQSTPDDPNDDIHPQLREKAKAPFLDPEQPSKDNDGAHANQPNRTASPHVPQHNSTNPTSTQPSTDSSYPLPRTRLPSQPNSGSSEHQPTRKPTPAASPHTYSNGTNNADPPSQPPREKDPVANKLNALDTILTNINQMTRGGKYELSKLRRLTSDRKHTSQIQEGLQHLLELEEYLTQQMLKVDAVESEGNQNIRARRKETVKTILGLTDEIEQLRSKLKGLSVSS</sequence>
<evidence type="ECO:0000313" key="3">
    <source>
        <dbReference type="EMBL" id="PXF48639.1"/>
    </source>
</evidence>
<feature type="compositionally biased region" description="Basic and acidic residues" evidence="1">
    <location>
        <begin position="197"/>
        <end position="208"/>
    </location>
</feature>
<comment type="caution">
    <text evidence="3">The sequence shown here is derived from an EMBL/GenBank/DDBJ whole genome shotgun (WGS) entry which is preliminary data.</text>
</comment>
<dbReference type="AlphaFoldDB" id="A0A2V3J2N6"/>
<dbReference type="GO" id="GO:0051087">
    <property type="term" value="F:protein-folding chaperone binding"/>
    <property type="evidence" value="ECO:0007669"/>
    <property type="project" value="InterPro"/>
</dbReference>